<name>A0ABN1U4T4_9ACTN</name>
<sequence>MPDGTFDFPPDSAWFVDGRLSRYTDARTSFCQGLAAGGFTTRCRRPPRAPAPRTTPVVRGAAPFAGGTARWPSHT</sequence>
<evidence type="ECO:0000256" key="1">
    <source>
        <dbReference type="SAM" id="MobiDB-lite"/>
    </source>
</evidence>
<evidence type="ECO:0000313" key="2">
    <source>
        <dbReference type="EMBL" id="GAA1118792.1"/>
    </source>
</evidence>
<feature type="region of interest" description="Disordered" evidence="1">
    <location>
        <begin position="42"/>
        <end position="75"/>
    </location>
</feature>
<proteinExistence type="predicted"/>
<dbReference type="Proteomes" id="UP001499987">
    <property type="component" value="Unassembled WGS sequence"/>
</dbReference>
<comment type="caution">
    <text evidence="2">The sequence shown here is derived from an EMBL/GenBank/DDBJ whole genome shotgun (WGS) entry which is preliminary data.</text>
</comment>
<gene>
    <name evidence="2" type="ORF">GCM10009663_68440</name>
</gene>
<dbReference type="RefSeq" id="WP_344627620.1">
    <property type="nucleotide sequence ID" value="NZ_BAAALD010000110.1"/>
</dbReference>
<evidence type="ECO:0000313" key="3">
    <source>
        <dbReference type="Proteomes" id="UP001499987"/>
    </source>
</evidence>
<organism evidence="2 3">
    <name type="scientific">Kitasatospora arboriphila</name>
    <dbReference type="NCBI Taxonomy" id="258052"/>
    <lineage>
        <taxon>Bacteria</taxon>
        <taxon>Bacillati</taxon>
        <taxon>Actinomycetota</taxon>
        <taxon>Actinomycetes</taxon>
        <taxon>Kitasatosporales</taxon>
        <taxon>Streptomycetaceae</taxon>
        <taxon>Kitasatospora</taxon>
    </lineage>
</organism>
<keyword evidence="3" id="KW-1185">Reference proteome</keyword>
<protein>
    <submittedName>
        <fullName evidence="2">Uncharacterized protein</fullName>
    </submittedName>
</protein>
<reference evidence="2 3" key="1">
    <citation type="journal article" date="2019" name="Int. J. Syst. Evol. Microbiol.">
        <title>The Global Catalogue of Microorganisms (GCM) 10K type strain sequencing project: providing services to taxonomists for standard genome sequencing and annotation.</title>
        <authorList>
            <consortium name="The Broad Institute Genomics Platform"/>
            <consortium name="The Broad Institute Genome Sequencing Center for Infectious Disease"/>
            <person name="Wu L."/>
            <person name="Ma J."/>
        </authorList>
    </citation>
    <scope>NUCLEOTIDE SEQUENCE [LARGE SCALE GENOMIC DNA]</scope>
    <source>
        <strain evidence="2 3">JCM 13002</strain>
    </source>
</reference>
<dbReference type="EMBL" id="BAAALD010000110">
    <property type="protein sequence ID" value="GAA1118792.1"/>
    <property type="molecule type" value="Genomic_DNA"/>
</dbReference>
<accession>A0ABN1U4T4</accession>